<dbReference type="PROSITE" id="PS00751">
    <property type="entry name" value="TCP1_2"/>
    <property type="match status" value="1"/>
</dbReference>
<dbReference type="GO" id="GO:0051082">
    <property type="term" value="F:unfolded protein binding"/>
    <property type="evidence" value="ECO:0007669"/>
    <property type="project" value="InterPro"/>
</dbReference>
<name>A0A2R6BBK2_9ARCH</name>
<reference evidence="6 7" key="1">
    <citation type="submission" date="2017-04" db="EMBL/GenBank/DDBJ databases">
        <title>Novel microbial lineages endemic to geothermal iron-oxide mats fill important gaps in the evolutionary history of Archaea.</title>
        <authorList>
            <person name="Jay Z.J."/>
            <person name="Beam J.P."/>
            <person name="Dlakic M."/>
            <person name="Rusch D.B."/>
            <person name="Kozubal M.A."/>
            <person name="Inskeep W.P."/>
        </authorList>
    </citation>
    <scope>NUCLEOTIDE SEQUENCE [LARGE SCALE GENOMIC DNA]</scope>
    <source>
        <strain evidence="6">ECH_B_2</strain>
    </source>
</reference>
<protein>
    <submittedName>
        <fullName evidence="6">Thermosome subunit</fullName>
    </submittedName>
</protein>
<comment type="similarity">
    <text evidence="1 5">Belongs to the TCP-1 chaperonin family.</text>
</comment>
<feature type="non-terminal residue" evidence="6">
    <location>
        <position position="299"/>
    </location>
</feature>
<keyword evidence="2 5" id="KW-0547">Nucleotide-binding</keyword>
<keyword evidence="3 5" id="KW-0067">ATP-binding</keyword>
<accession>A0A2R6BBK2</accession>
<dbReference type="Gene3D" id="3.30.260.10">
    <property type="entry name" value="TCP-1-like chaperonin intermediate domain"/>
    <property type="match status" value="1"/>
</dbReference>
<dbReference type="InterPro" id="IPR027410">
    <property type="entry name" value="TCP-1-like_intermed_sf"/>
</dbReference>
<dbReference type="GO" id="GO:0140662">
    <property type="term" value="F:ATP-dependent protein folding chaperone"/>
    <property type="evidence" value="ECO:0007669"/>
    <property type="project" value="InterPro"/>
</dbReference>
<sequence length="299" mass="31992">MALATTPQGLPVLILKEGSKRTTGREALRTNILAAYAVAEVLKSSLGPRGLDKMLIDSFGDVTITNDGATIVKDMEVEHPAAKMLVEVSKAQDAEVGDGTTTAVVLAGELLNRANVLLDDNVHPSIIIDGYRKAYTKSIELLSSLAKTVEGNNFEVLKEIAKTALASKIVSGGASLDALSEMSVKAVLQVKEQLDGEVKIDLDNVKIEKRKGESTVKAEIINGIVIDKEVVHAGMPKRVEKAKIALLNAPLEIEKTEITAKISITSPDQMKAFIDQETNILRDMVEKLAAVGANVVICQ</sequence>
<dbReference type="SUPFAM" id="SSF54849">
    <property type="entry name" value="GroEL-intermediate domain like"/>
    <property type="match status" value="1"/>
</dbReference>
<dbReference type="SUPFAM" id="SSF48592">
    <property type="entry name" value="GroEL equatorial domain-like"/>
    <property type="match status" value="1"/>
</dbReference>
<evidence type="ECO:0000256" key="5">
    <source>
        <dbReference type="RuleBase" id="RU004187"/>
    </source>
</evidence>
<dbReference type="Proteomes" id="UP000241284">
    <property type="component" value="Unassembled WGS sequence"/>
</dbReference>
<dbReference type="InterPro" id="IPR002423">
    <property type="entry name" value="Cpn60/GroEL/TCP-1"/>
</dbReference>
<dbReference type="InterPro" id="IPR027413">
    <property type="entry name" value="GROEL-like_equatorial_sf"/>
</dbReference>
<dbReference type="Gene3D" id="1.10.560.10">
    <property type="entry name" value="GroEL-like equatorial domain"/>
    <property type="match status" value="1"/>
</dbReference>
<dbReference type="PROSITE" id="PS00750">
    <property type="entry name" value="TCP1_1"/>
    <property type="match status" value="1"/>
</dbReference>
<evidence type="ECO:0000313" key="6">
    <source>
        <dbReference type="EMBL" id="PSN96002.1"/>
    </source>
</evidence>
<dbReference type="GO" id="GO:0016887">
    <property type="term" value="F:ATP hydrolysis activity"/>
    <property type="evidence" value="ECO:0007669"/>
    <property type="project" value="InterPro"/>
</dbReference>
<dbReference type="Pfam" id="PF00118">
    <property type="entry name" value="Cpn60_TCP1"/>
    <property type="match status" value="1"/>
</dbReference>
<keyword evidence="4 5" id="KW-0143">Chaperone</keyword>
<comment type="caution">
    <text evidence="6">The sequence shown here is derived from an EMBL/GenBank/DDBJ whole genome shotgun (WGS) entry which is preliminary data.</text>
</comment>
<dbReference type="NCBIfam" id="NF041083">
    <property type="entry name" value="thermosome_beta"/>
    <property type="match status" value="1"/>
</dbReference>
<evidence type="ECO:0000256" key="4">
    <source>
        <dbReference type="ARBA" id="ARBA00023186"/>
    </source>
</evidence>
<dbReference type="SUPFAM" id="SSF52029">
    <property type="entry name" value="GroEL apical domain-like"/>
    <property type="match status" value="1"/>
</dbReference>
<dbReference type="InterPro" id="IPR027409">
    <property type="entry name" value="GroEL-like_apical_dom_sf"/>
</dbReference>
<dbReference type="PANTHER" id="PTHR11353">
    <property type="entry name" value="CHAPERONIN"/>
    <property type="match status" value="1"/>
</dbReference>
<dbReference type="PRINTS" id="PR00304">
    <property type="entry name" value="TCOMPLEXTCP1"/>
</dbReference>
<dbReference type="EMBL" id="NEXH01000005">
    <property type="protein sequence ID" value="PSN96002.1"/>
    <property type="molecule type" value="Genomic_DNA"/>
</dbReference>
<organism evidence="6 7">
    <name type="scientific">Candidatus Marsarchaeota G2 archaeon ECH_B_2</name>
    <dbReference type="NCBI Taxonomy" id="1978160"/>
    <lineage>
        <taxon>Archaea</taxon>
        <taxon>Candidatus Marsarchaeota</taxon>
        <taxon>Candidatus Marsarchaeota group 2</taxon>
    </lineage>
</organism>
<evidence type="ECO:0000256" key="1">
    <source>
        <dbReference type="ARBA" id="ARBA00008020"/>
    </source>
</evidence>
<dbReference type="Gene3D" id="3.50.7.10">
    <property type="entry name" value="GroEL"/>
    <property type="match status" value="1"/>
</dbReference>
<dbReference type="InterPro" id="IPR002194">
    <property type="entry name" value="Chaperonin_TCP-1_CS"/>
</dbReference>
<evidence type="ECO:0000313" key="7">
    <source>
        <dbReference type="Proteomes" id="UP000241284"/>
    </source>
</evidence>
<evidence type="ECO:0000256" key="2">
    <source>
        <dbReference type="ARBA" id="ARBA00022741"/>
    </source>
</evidence>
<dbReference type="InterPro" id="IPR053374">
    <property type="entry name" value="TCP-1_chaperonin"/>
</dbReference>
<evidence type="ECO:0000256" key="3">
    <source>
        <dbReference type="ARBA" id="ARBA00022840"/>
    </source>
</evidence>
<dbReference type="PROSITE" id="PS00995">
    <property type="entry name" value="TCP1_3"/>
    <property type="match status" value="1"/>
</dbReference>
<gene>
    <name evidence="6" type="ORF">B9Q06_04140</name>
</gene>
<proteinExistence type="inferred from homology"/>
<dbReference type="AlphaFoldDB" id="A0A2R6BBK2"/>
<dbReference type="GO" id="GO:0005524">
    <property type="term" value="F:ATP binding"/>
    <property type="evidence" value="ECO:0007669"/>
    <property type="project" value="UniProtKB-KW"/>
</dbReference>
<dbReference type="InterPro" id="IPR017998">
    <property type="entry name" value="Chaperone_TCP-1"/>
</dbReference>